<name>M3AZ94_PSEFD</name>
<keyword evidence="3" id="KW-1185">Reference proteome</keyword>
<dbReference type="Proteomes" id="UP000016932">
    <property type="component" value="Unassembled WGS sequence"/>
</dbReference>
<evidence type="ECO:0000256" key="1">
    <source>
        <dbReference type="SAM" id="MobiDB-lite"/>
    </source>
</evidence>
<dbReference type="EMBL" id="KB446559">
    <property type="protein sequence ID" value="EME82503.1"/>
    <property type="molecule type" value="Genomic_DNA"/>
</dbReference>
<sequence>VALAKVAEGKRPTNTGEIWDGQAGEDWLALNDFDDVDNHALPEDTATDAVSPIELSTALWTESWNHADVKKHSTSAVDLDPDRLGILPNPVPTLDSHAIAVATSVVVDADGSFPGRGFSTTVLGNETHVETGAGNRQRKRSRPLSWIRRLSGS</sequence>
<accession>M3AZ94</accession>
<dbReference type="OrthoDB" id="3632237at2759"/>
<dbReference type="KEGG" id="pfj:MYCFIDRAFT_211639"/>
<protein>
    <submittedName>
        <fullName evidence="2">Uncharacterized protein</fullName>
    </submittedName>
</protein>
<reference evidence="2 3" key="1">
    <citation type="journal article" date="2012" name="PLoS Pathog.">
        <title>Diverse lifestyles and strategies of plant pathogenesis encoded in the genomes of eighteen Dothideomycetes fungi.</title>
        <authorList>
            <person name="Ohm R.A."/>
            <person name="Feau N."/>
            <person name="Henrissat B."/>
            <person name="Schoch C.L."/>
            <person name="Horwitz B.A."/>
            <person name="Barry K.W."/>
            <person name="Condon B.J."/>
            <person name="Copeland A.C."/>
            <person name="Dhillon B."/>
            <person name="Glaser F."/>
            <person name="Hesse C.N."/>
            <person name="Kosti I."/>
            <person name="LaButti K."/>
            <person name="Lindquist E.A."/>
            <person name="Lucas S."/>
            <person name="Salamov A.A."/>
            <person name="Bradshaw R.E."/>
            <person name="Ciuffetti L."/>
            <person name="Hamelin R.C."/>
            <person name="Kema G.H.J."/>
            <person name="Lawrence C."/>
            <person name="Scott J.A."/>
            <person name="Spatafora J.W."/>
            <person name="Turgeon B.G."/>
            <person name="de Wit P.J.G.M."/>
            <person name="Zhong S."/>
            <person name="Goodwin S.B."/>
            <person name="Grigoriev I.V."/>
        </authorList>
    </citation>
    <scope>NUCLEOTIDE SEQUENCE [LARGE SCALE GENOMIC DNA]</scope>
    <source>
        <strain evidence="2 3">CIRAD86</strain>
    </source>
</reference>
<dbReference type="HOGENOM" id="CLU_1717646_0_0_1"/>
<dbReference type="AlphaFoldDB" id="M3AZ94"/>
<evidence type="ECO:0000313" key="2">
    <source>
        <dbReference type="EMBL" id="EME82503.1"/>
    </source>
</evidence>
<dbReference type="GeneID" id="19337467"/>
<feature type="non-terminal residue" evidence="2">
    <location>
        <position position="1"/>
    </location>
</feature>
<dbReference type="RefSeq" id="XP_007927850.1">
    <property type="nucleotide sequence ID" value="XM_007929659.1"/>
</dbReference>
<proteinExistence type="predicted"/>
<organism evidence="2 3">
    <name type="scientific">Pseudocercospora fijiensis (strain CIRAD86)</name>
    <name type="common">Black leaf streak disease fungus</name>
    <name type="synonym">Mycosphaerella fijiensis</name>
    <dbReference type="NCBI Taxonomy" id="383855"/>
    <lineage>
        <taxon>Eukaryota</taxon>
        <taxon>Fungi</taxon>
        <taxon>Dikarya</taxon>
        <taxon>Ascomycota</taxon>
        <taxon>Pezizomycotina</taxon>
        <taxon>Dothideomycetes</taxon>
        <taxon>Dothideomycetidae</taxon>
        <taxon>Mycosphaerellales</taxon>
        <taxon>Mycosphaerellaceae</taxon>
        <taxon>Pseudocercospora</taxon>
    </lineage>
</organism>
<evidence type="ECO:0000313" key="3">
    <source>
        <dbReference type="Proteomes" id="UP000016932"/>
    </source>
</evidence>
<gene>
    <name evidence="2" type="ORF">MYCFIDRAFT_211639</name>
</gene>
<dbReference type="VEuPathDB" id="FungiDB:MYCFIDRAFT_211639"/>
<feature type="region of interest" description="Disordered" evidence="1">
    <location>
        <begin position="129"/>
        <end position="153"/>
    </location>
</feature>